<comment type="caution">
    <text evidence="1">The sequence shown here is derived from an EMBL/GenBank/DDBJ whole genome shotgun (WGS) entry which is preliminary data.</text>
</comment>
<protein>
    <submittedName>
        <fullName evidence="1">Hypothetical_protein</fullName>
    </submittedName>
</protein>
<organism evidence="1 2">
    <name type="scientific">Hexamita inflata</name>
    <dbReference type="NCBI Taxonomy" id="28002"/>
    <lineage>
        <taxon>Eukaryota</taxon>
        <taxon>Metamonada</taxon>
        <taxon>Diplomonadida</taxon>
        <taxon>Hexamitidae</taxon>
        <taxon>Hexamitinae</taxon>
        <taxon>Hexamita</taxon>
    </lineage>
</organism>
<proteinExistence type="predicted"/>
<gene>
    <name evidence="1" type="ORF">HINF_LOCUS15575</name>
</gene>
<sequence>MKKLELLSVEDNLISDFTQLEQHPNFNKIDRMGYRYFDISNQRQPSLEELSNSNNLRKIEQQNTSLVLIQNKRKTIKTSLNNVKRKINAVMNRIHSNNYQFSSSAVRIFQQLNEAVSQ</sequence>
<reference evidence="1 2" key="1">
    <citation type="submission" date="2024-07" db="EMBL/GenBank/DDBJ databases">
        <authorList>
            <person name="Akdeniz Z."/>
        </authorList>
    </citation>
    <scope>NUCLEOTIDE SEQUENCE [LARGE SCALE GENOMIC DNA]</scope>
</reference>
<evidence type="ECO:0000313" key="2">
    <source>
        <dbReference type="Proteomes" id="UP001642409"/>
    </source>
</evidence>
<name>A0ABP1HMX2_9EUKA</name>
<dbReference type="Proteomes" id="UP001642409">
    <property type="component" value="Unassembled WGS sequence"/>
</dbReference>
<accession>A0ABP1HMX2</accession>
<dbReference type="EMBL" id="CAXDID020000037">
    <property type="protein sequence ID" value="CAL5998105.1"/>
    <property type="molecule type" value="Genomic_DNA"/>
</dbReference>
<evidence type="ECO:0000313" key="1">
    <source>
        <dbReference type="EMBL" id="CAL5998105.1"/>
    </source>
</evidence>
<keyword evidence="2" id="KW-1185">Reference proteome</keyword>